<evidence type="ECO:0000313" key="2">
    <source>
        <dbReference type="Proteomes" id="UP000054498"/>
    </source>
</evidence>
<dbReference type="KEGG" id="mng:MNEG_16124"/>
<protein>
    <submittedName>
        <fullName evidence="1">Dynein, intermediate chain, flagellar outer arm</fullName>
    </submittedName>
</protein>
<dbReference type="STRING" id="145388.A0A0D2LIJ3"/>
<keyword evidence="1" id="KW-0282">Flagellum</keyword>
<dbReference type="RefSeq" id="XP_013890859.1">
    <property type="nucleotide sequence ID" value="XM_014035405.1"/>
</dbReference>
<organism evidence="1 2">
    <name type="scientific">Monoraphidium neglectum</name>
    <dbReference type="NCBI Taxonomy" id="145388"/>
    <lineage>
        <taxon>Eukaryota</taxon>
        <taxon>Viridiplantae</taxon>
        <taxon>Chlorophyta</taxon>
        <taxon>core chlorophytes</taxon>
        <taxon>Chlorophyceae</taxon>
        <taxon>CS clade</taxon>
        <taxon>Sphaeropleales</taxon>
        <taxon>Selenastraceae</taxon>
        <taxon>Monoraphidium</taxon>
    </lineage>
</organism>
<sequence length="148" mass="16144">MEIYYQYVRLRRQFGRHAKFTDGGAEMLADIRPNADHAAACVPKNPATTVAQYRKKVEKDEEFVRTLAALGAAVEGLIKQNNSVDIYEEYFADYAADHSAEPPTAATVTVFRDPKAGPGAPRRAASCVSWHPDGAAKAVVAYSILGRS</sequence>
<evidence type="ECO:0000313" key="1">
    <source>
        <dbReference type="EMBL" id="KIY91839.1"/>
    </source>
</evidence>
<accession>A0A0D2LIJ3</accession>
<proteinExistence type="predicted"/>
<keyword evidence="1" id="KW-0966">Cell projection</keyword>
<gene>
    <name evidence="1" type="ORF">MNEG_16124</name>
</gene>
<dbReference type="Proteomes" id="UP000054498">
    <property type="component" value="Unassembled WGS sequence"/>
</dbReference>
<keyword evidence="1" id="KW-0969">Cilium</keyword>
<reference evidence="1 2" key="1">
    <citation type="journal article" date="2013" name="BMC Genomics">
        <title>Reconstruction of the lipid metabolism for the microalga Monoraphidium neglectum from its genome sequence reveals characteristics suitable for biofuel production.</title>
        <authorList>
            <person name="Bogen C."/>
            <person name="Al-Dilaimi A."/>
            <person name="Albersmeier A."/>
            <person name="Wichmann J."/>
            <person name="Grundmann M."/>
            <person name="Rupp O."/>
            <person name="Lauersen K.J."/>
            <person name="Blifernez-Klassen O."/>
            <person name="Kalinowski J."/>
            <person name="Goesmann A."/>
            <person name="Mussgnug J.H."/>
            <person name="Kruse O."/>
        </authorList>
    </citation>
    <scope>NUCLEOTIDE SEQUENCE [LARGE SCALE GENOMIC DNA]</scope>
    <source>
        <strain evidence="1 2">SAG 48.87</strain>
    </source>
</reference>
<dbReference type="EMBL" id="KK106223">
    <property type="protein sequence ID" value="KIY91839.1"/>
    <property type="molecule type" value="Genomic_DNA"/>
</dbReference>
<dbReference type="OrthoDB" id="366230at2759"/>
<name>A0A0D2LIJ3_9CHLO</name>
<keyword evidence="2" id="KW-1185">Reference proteome</keyword>
<dbReference type="GeneID" id="25733853"/>
<dbReference type="AlphaFoldDB" id="A0A0D2LIJ3"/>